<feature type="active site" description="Nucleophile; for GTP cyclohydrolase activity" evidence="17">
    <location>
        <position position="333"/>
    </location>
</feature>
<name>A0ABW1T5A8_9ACTN</name>
<dbReference type="SUPFAM" id="SSF142695">
    <property type="entry name" value="RibA-like"/>
    <property type="match status" value="1"/>
</dbReference>
<feature type="binding site" evidence="17">
    <location>
        <begin position="253"/>
        <end position="257"/>
    </location>
    <ligand>
        <name>GTP</name>
        <dbReference type="ChEBI" id="CHEBI:37565"/>
    </ligand>
</feature>
<dbReference type="InterPro" id="IPR032677">
    <property type="entry name" value="GTP_cyclohydro_II"/>
</dbReference>
<feature type="binding site" evidence="17">
    <location>
        <position position="269"/>
    </location>
    <ligand>
        <name>Zn(2+)</name>
        <dbReference type="ChEBI" id="CHEBI:29105"/>
        <note>catalytic</note>
    </ligand>
</feature>
<comment type="function">
    <text evidence="2 17">Catalyzes the conversion of D-ribulose 5-phosphate to formate and 3,4-dihydroxy-2-butanone 4-phosphate.</text>
</comment>
<evidence type="ECO:0000256" key="6">
    <source>
        <dbReference type="ARBA" id="ARBA00022619"/>
    </source>
</evidence>
<dbReference type="PIRSF" id="PIRSF001259">
    <property type="entry name" value="RibA"/>
    <property type="match status" value="1"/>
</dbReference>
<evidence type="ECO:0000256" key="17">
    <source>
        <dbReference type="HAMAP-Rule" id="MF_01283"/>
    </source>
</evidence>
<evidence type="ECO:0000256" key="16">
    <source>
        <dbReference type="ARBA" id="ARBA00049295"/>
    </source>
</evidence>
<dbReference type="SUPFAM" id="SSF55821">
    <property type="entry name" value="YrdC/RibB"/>
    <property type="match status" value="1"/>
</dbReference>
<dbReference type="InterPro" id="IPR016299">
    <property type="entry name" value="Riboflavin_synth_RibBA"/>
</dbReference>
<evidence type="ECO:0000313" key="20">
    <source>
        <dbReference type="Proteomes" id="UP001596138"/>
    </source>
</evidence>
<feature type="binding site" evidence="17">
    <location>
        <position position="258"/>
    </location>
    <ligand>
        <name>Zn(2+)</name>
        <dbReference type="ChEBI" id="CHEBI:29105"/>
        <note>catalytic</note>
    </ligand>
</feature>
<feature type="binding site" evidence="17">
    <location>
        <position position="28"/>
    </location>
    <ligand>
        <name>Mg(2+)</name>
        <dbReference type="ChEBI" id="CHEBI:18420"/>
        <label>1</label>
    </ligand>
</feature>
<evidence type="ECO:0000256" key="14">
    <source>
        <dbReference type="ARBA" id="ARBA00023239"/>
    </source>
</evidence>
<feature type="binding site" evidence="17">
    <location>
        <position position="354"/>
    </location>
    <ligand>
        <name>GTP</name>
        <dbReference type="ChEBI" id="CHEBI:37565"/>
    </ligand>
</feature>
<protein>
    <recommendedName>
        <fullName evidence="17">Riboflavin biosynthesis protein RibBA</fullName>
    </recommendedName>
    <domain>
        <recommendedName>
            <fullName evidence="17">3,4-dihydroxy-2-butanone 4-phosphate synthase</fullName>
            <shortName evidence="17">DHBP synthase</shortName>
            <ecNumber evidence="17">4.1.99.12</ecNumber>
        </recommendedName>
    </domain>
    <domain>
        <recommendedName>
            <fullName evidence="17">GTP cyclohydrolase-2</fullName>
            <ecNumber evidence="17">3.5.4.25</ecNumber>
        </recommendedName>
        <alternativeName>
            <fullName evidence="17">GTP cyclohydrolase II</fullName>
        </alternativeName>
    </domain>
</protein>
<feature type="binding site" evidence="17">
    <location>
        <position position="28"/>
    </location>
    <ligand>
        <name>Mg(2+)</name>
        <dbReference type="ChEBI" id="CHEBI:18420"/>
        <label>2</label>
    </ligand>
</feature>
<feature type="binding site" evidence="17">
    <location>
        <position position="271"/>
    </location>
    <ligand>
        <name>Zn(2+)</name>
        <dbReference type="ChEBI" id="CHEBI:29105"/>
        <note>catalytic</note>
    </ligand>
</feature>
<dbReference type="RefSeq" id="WP_386768389.1">
    <property type="nucleotide sequence ID" value="NZ_JBHSTI010000009.1"/>
</dbReference>
<keyword evidence="10 17" id="KW-0862">Zinc</keyword>
<dbReference type="NCBIfam" id="TIGR00506">
    <property type="entry name" value="ribB"/>
    <property type="match status" value="1"/>
</dbReference>
<dbReference type="Gene3D" id="3.90.870.10">
    <property type="entry name" value="DHBP synthase"/>
    <property type="match status" value="1"/>
</dbReference>
<keyword evidence="15 17" id="KW-0511">Multifunctional enzyme</keyword>
<dbReference type="EC" id="4.1.99.12" evidence="17"/>
<keyword evidence="9 17" id="KW-0378">Hydrolase</keyword>
<evidence type="ECO:0000256" key="15">
    <source>
        <dbReference type="ARBA" id="ARBA00023268"/>
    </source>
</evidence>
<evidence type="ECO:0000256" key="10">
    <source>
        <dbReference type="ARBA" id="ARBA00022833"/>
    </source>
</evidence>
<feature type="region of interest" description="GTP cyclohydrolase II" evidence="17">
    <location>
        <begin position="203"/>
        <end position="412"/>
    </location>
</feature>
<feature type="binding site" evidence="17">
    <location>
        <position position="143"/>
    </location>
    <ligand>
        <name>Mg(2+)</name>
        <dbReference type="ChEBI" id="CHEBI:18420"/>
        <label>2</label>
    </ligand>
</feature>
<dbReference type="InterPro" id="IPR017945">
    <property type="entry name" value="DHBP_synth_RibB-like_a/b_dom"/>
</dbReference>
<evidence type="ECO:0000256" key="7">
    <source>
        <dbReference type="ARBA" id="ARBA00022723"/>
    </source>
</evidence>
<evidence type="ECO:0000256" key="8">
    <source>
        <dbReference type="ARBA" id="ARBA00022741"/>
    </source>
</evidence>
<feature type="site" description="Essential for DHBP synthase activity" evidence="17">
    <location>
        <position position="126"/>
    </location>
</feature>
<dbReference type="NCBIfam" id="TIGR00505">
    <property type="entry name" value="ribA"/>
    <property type="match status" value="1"/>
</dbReference>
<keyword evidence="7 17" id="KW-0479">Metal-binding</keyword>
<dbReference type="EC" id="3.5.4.25" evidence="17"/>
<feature type="domain" description="GTP cyclohydrolase II" evidence="18">
    <location>
        <begin position="211"/>
        <end position="375"/>
    </location>
</feature>
<dbReference type="PANTHER" id="PTHR21327:SF18">
    <property type="entry name" value="3,4-DIHYDROXY-2-BUTANONE 4-PHOSPHATE SYNTHASE"/>
    <property type="match status" value="1"/>
</dbReference>
<feature type="binding site" evidence="17">
    <location>
        <begin position="27"/>
        <end position="28"/>
    </location>
    <ligand>
        <name>D-ribulose 5-phosphate</name>
        <dbReference type="ChEBI" id="CHEBI:58121"/>
    </ligand>
</feature>
<evidence type="ECO:0000259" key="18">
    <source>
        <dbReference type="Pfam" id="PF00925"/>
    </source>
</evidence>
<comment type="similarity">
    <text evidence="17">In the C-terminal section; belongs to the GTP cyclohydrolase II family.</text>
</comment>
<dbReference type="EMBL" id="JBHSTI010000009">
    <property type="protein sequence ID" value="MFC6239260.1"/>
    <property type="molecule type" value="Genomic_DNA"/>
</dbReference>
<comment type="caution">
    <text evidence="19">The sequence shown here is derived from an EMBL/GenBank/DDBJ whole genome shotgun (WGS) entry which is preliminary data.</text>
</comment>
<dbReference type="GO" id="GO:0003935">
    <property type="term" value="F:GTP cyclohydrolase II activity"/>
    <property type="evidence" value="ECO:0007669"/>
    <property type="project" value="UniProtKB-EC"/>
</dbReference>
<keyword evidence="13 17" id="KW-0464">Manganese</keyword>
<dbReference type="NCBIfam" id="NF001591">
    <property type="entry name" value="PRK00393.1"/>
    <property type="match status" value="1"/>
</dbReference>
<evidence type="ECO:0000256" key="11">
    <source>
        <dbReference type="ARBA" id="ARBA00022842"/>
    </source>
</evidence>
<dbReference type="InterPro" id="IPR036144">
    <property type="entry name" value="RibA-like_sf"/>
</dbReference>
<dbReference type="HAMAP" id="MF_00180">
    <property type="entry name" value="RibB"/>
    <property type="match status" value="1"/>
</dbReference>
<dbReference type="GO" id="GO:0008686">
    <property type="term" value="F:3,4-dihydroxy-2-butanone-4-phosphate synthase activity"/>
    <property type="evidence" value="ECO:0007669"/>
    <property type="project" value="UniProtKB-EC"/>
</dbReference>
<evidence type="ECO:0000256" key="9">
    <source>
        <dbReference type="ARBA" id="ARBA00022801"/>
    </source>
</evidence>
<feature type="active site" description="Proton acceptor; for GTP cyclohydrolase activity" evidence="17">
    <location>
        <position position="331"/>
    </location>
</feature>
<sequence length="412" mass="44273">MTFATIPDAVDALRRGQMLVVVDDEDRENEGDIVIAAEHVAPELMRFIVREASGLVCTAVTSERADALGLPLMVENNNESERTAFTVTVDARDLTTTGISAADRAATARVLAAPGTTPDDLLRPGHMNVLRARPGGVLQRAGHTEAAVDLARMAGLEPVGVICEILSREGTGMARRPELEQFASEHGLLMITIADLIRHRRSSEQLVRHTAQGRIPTPWGEFTCHSYESKVDGLTHLAFVMGDPAGQASPLVRVHSECLTGDIFSSERCDCGHQLRTAMQKVAEEGHGVVVYLRGHEGRGIGIAAKLHAYELQDAGADTIDANLALGLPVDSREYGVGAQILVDLGLTSIRLLSNNPLKRGGLEGYGLTISEQVPISSAPGPENLRYLRTKRDRMGHSIQGLDLDLPGSARV</sequence>
<dbReference type="Pfam" id="PF00925">
    <property type="entry name" value="GTP_cyclohydro2"/>
    <property type="match status" value="1"/>
</dbReference>
<evidence type="ECO:0000256" key="2">
    <source>
        <dbReference type="ARBA" id="ARBA00002284"/>
    </source>
</evidence>
<evidence type="ECO:0000256" key="13">
    <source>
        <dbReference type="ARBA" id="ARBA00023211"/>
    </source>
</evidence>
<evidence type="ECO:0000313" key="19">
    <source>
        <dbReference type="EMBL" id="MFC6239260.1"/>
    </source>
</evidence>
<keyword evidence="12 17" id="KW-0342">GTP-binding</keyword>
<dbReference type="NCBIfam" id="NF006803">
    <property type="entry name" value="PRK09311.1"/>
    <property type="match status" value="1"/>
</dbReference>
<comment type="cofactor">
    <cofactor evidence="17">
        <name>Zn(2+)</name>
        <dbReference type="ChEBI" id="CHEBI:29105"/>
    </cofactor>
    <text evidence="17">Binds 1 zinc ion per subunit.</text>
</comment>
<dbReference type="PANTHER" id="PTHR21327">
    <property type="entry name" value="GTP CYCLOHYDROLASE II-RELATED"/>
    <property type="match status" value="1"/>
</dbReference>
<dbReference type="Gene3D" id="3.40.50.10990">
    <property type="entry name" value="GTP cyclohydrolase II"/>
    <property type="match status" value="1"/>
</dbReference>
<feature type="binding site" evidence="17">
    <location>
        <begin position="140"/>
        <end position="144"/>
    </location>
    <ligand>
        <name>D-ribulose 5-phosphate</name>
        <dbReference type="ChEBI" id="CHEBI:58121"/>
    </ligand>
</feature>
<feature type="region of interest" description="DHBP synthase" evidence="17">
    <location>
        <begin position="1"/>
        <end position="202"/>
    </location>
</feature>
<feature type="binding site" evidence="17">
    <location>
        <begin position="297"/>
        <end position="299"/>
    </location>
    <ligand>
        <name>GTP</name>
        <dbReference type="ChEBI" id="CHEBI:37565"/>
    </ligand>
</feature>
<evidence type="ECO:0000256" key="1">
    <source>
        <dbReference type="ARBA" id="ARBA00000141"/>
    </source>
</evidence>
<comment type="cofactor">
    <cofactor evidence="17">
        <name>Mg(2+)</name>
        <dbReference type="ChEBI" id="CHEBI:18420"/>
    </cofactor>
    <cofactor evidence="17">
        <name>Mn(2+)</name>
        <dbReference type="ChEBI" id="CHEBI:29035"/>
    </cofactor>
    <text evidence="17">Binds 2 divalent metal cations per subunit. Magnesium or manganese.</text>
</comment>
<feature type="binding site" evidence="17">
    <location>
        <position position="164"/>
    </location>
    <ligand>
        <name>D-ribulose 5-phosphate</name>
        <dbReference type="ChEBI" id="CHEBI:58121"/>
    </ligand>
</feature>
<keyword evidence="8 17" id="KW-0547">Nucleotide-binding</keyword>
<comment type="function">
    <text evidence="17">Catalyzes the conversion of GTP to 2,5-diamino-6-ribosylamino-4(3H)-pyrimidinone 5'-phosphate (DARP), formate and pyrophosphate.</text>
</comment>
<comment type="similarity">
    <text evidence="5 17">In the N-terminal section; belongs to the DHBP synthase family.</text>
</comment>
<dbReference type="Proteomes" id="UP001596138">
    <property type="component" value="Unassembled WGS sequence"/>
</dbReference>
<dbReference type="CDD" id="cd00641">
    <property type="entry name" value="GTP_cyclohydro2"/>
    <property type="match status" value="1"/>
</dbReference>
<feature type="binding site" evidence="17">
    <location>
        <position position="319"/>
    </location>
    <ligand>
        <name>GTP</name>
        <dbReference type="ChEBI" id="CHEBI:37565"/>
    </ligand>
</feature>
<comment type="pathway">
    <text evidence="3 17">Cofactor biosynthesis; riboflavin biosynthesis; 5-amino-6-(D-ribitylamino)uracil from GTP: step 1/4.</text>
</comment>
<keyword evidence="11 17" id="KW-0460">Magnesium</keyword>
<comment type="catalytic activity">
    <reaction evidence="16 17">
        <text>GTP + 4 H2O = 2,5-diamino-6-hydroxy-4-(5-phosphoribosylamino)-pyrimidine + formate + 2 phosphate + 3 H(+)</text>
        <dbReference type="Rhea" id="RHEA:23704"/>
        <dbReference type="ChEBI" id="CHEBI:15377"/>
        <dbReference type="ChEBI" id="CHEBI:15378"/>
        <dbReference type="ChEBI" id="CHEBI:15740"/>
        <dbReference type="ChEBI" id="CHEBI:37565"/>
        <dbReference type="ChEBI" id="CHEBI:43474"/>
        <dbReference type="ChEBI" id="CHEBI:58614"/>
        <dbReference type="EC" id="3.5.4.25"/>
    </reaction>
</comment>
<accession>A0ABW1T5A8</accession>
<dbReference type="InterPro" id="IPR000926">
    <property type="entry name" value="RibA"/>
</dbReference>
<comment type="pathway">
    <text evidence="4 17">Cofactor biosynthesis; riboflavin biosynthesis; 2-hydroxy-3-oxobutyl phosphate from D-ribulose 5-phosphate: step 1/1.</text>
</comment>
<feature type="binding site" evidence="17">
    <location>
        <position position="359"/>
    </location>
    <ligand>
        <name>GTP</name>
        <dbReference type="ChEBI" id="CHEBI:37565"/>
    </ligand>
</feature>
<keyword evidence="6 17" id="KW-0686">Riboflavin biosynthesis</keyword>
<feature type="site" description="Essential for DHBP synthase activity" evidence="17">
    <location>
        <position position="164"/>
    </location>
</feature>
<dbReference type="Pfam" id="PF00926">
    <property type="entry name" value="DHBP_synthase"/>
    <property type="match status" value="1"/>
</dbReference>
<keyword evidence="20" id="KW-1185">Reference proteome</keyword>
<dbReference type="InterPro" id="IPR000422">
    <property type="entry name" value="DHBP_synthase_RibB"/>
</dbReference>
<keyword evidence="14 17" id="KW-0456">Lyase</keyword>
<evidence type="ECO:0000256" key="3">
    <source>
        <dbReference type="ARBA" id="ARBA00004853"/>
    </source>
</evidence>
<organism evidence="19 20">
    <name type="scientific">Longivirga aurantiaca</name>
    <dbReference type="NCBI Taxonomy" id="1837743"/>
    <lineage>
        <taxon>Bacteria</taxon>
        <taxon>Bacillati</taxon>
        <taxon>Actinomycetota</taxon>
        <taxon>Actinomycetes</taxon>
        <taxon>Sporichthyales</taxon>
        <taxon>Sporichthyaceae</taxon>
        <taxon>Longivirga</taxon>
    </lineage>
</organism>
<gene>
    <name evidence="17" type="primary">ribBA</name>
    <name evidence="19" type="ORF">ACFQGU_15380</name>
</gene>
<dbReference type="HAMAP" id="MF_00179">
    <property type="entry name" value="RibA"/>
    <property type="match status" value="1"/>
</dbReference>
<evidence type="ECO:0000256" key="5">
    <source>
        <dbReference type="ARBA" id="ARBA00005520"/>
    </source>
</evidence>
<evidence type="ECO:0000256" key="12">
    <source>
        <dbReference type="ARBA" id="ARBA00023134"/>
    </source>
</evidence>
<comment type="catalytic activity">
    <reaction evidence="1 17">
        <text>D-ribulose 5-phosphate = (2S)-2-hydroxy-3-oxobutyl phosphate + formate + H(+)</text>
        <dbReference type="Rhea" id="RHEA:18457"/>
        <dbReference type="ChEBI" id="CHEBI:15378"/>
        <dbReference type="ChEBI" id="CHEBI:15740"/>
        <dbReference type="ChEBI" id="CHEBI:58121"/>
        <dbReference type="ChEBI" id="CHEBI:58830"/>
        <dbReference type="EC" id="4.1.99.12"/>
    </reaction>
</comment>
<reference evidence="20" key="1">
    <citation type="journal article" date="2019" name="Int. J. Syst. Evol. Microbiol.">
        <title>The Global Catalogue of Microorganisms (GCM) 10K type strain sequencing project: providing services to taxonomists for standard genome sequencing and annotation.</title>
        <authorList>
            <consortium name="The Broad Institute Genomics Platform"/>
            <consortium name="The Broad Institute Genome Sequencing Center for Infectious Disease"/>
            <person name="Wu L."/>
            <person name="Ma J."/>
        </authorList>
    </citation>
    <scope>NUCLEOTIDE SEQUENCE [LARGE SCALE GENOMIC DNA]</scope>
    <source>
        <strain evidence="20">CGMCC 4.7317</strain>
    </source>
</reference>
<feature type="binding site" evidence="17">
    <location>
        <position position="274"/>
    </location>
    <ligand>
        <name>GTP</name>
        <dbReference type="ChEBI" id="CHEBI:37565"/>
    </ligand>
</feature>
<evidence type="ECO:0000256" key="4">
    <source>
        <dbReference type="ARBA" id="ARBA00004904"/>
    </source>
</evidence>
<feature type="binding site" evidence="17">
    <location>
        <position position="32"/>
    </location>
    <ligand>
        <name>D-ribulose 5-phosphate</name>
        <dbReference type="ChEBI" id="CHEBI:58121"/>
    </ligand>
</feature>
<dbReference type="HAMAP" id="MF_01283">
    <property type="entry name" value="RibBA"/>
    <property type="match status" value="1"/>
</dbReference>
<proteinExistence type="inferred from homology"/>